<protein>
    <submittedName>
        <fullName evidence="1">Uncharacterized protein</fullName>
    </submittedName>
</protein>
<evidence type="ECO:0000313" key="2">
    <source>
        <dbReference type="Proteomes" id="UP000697107"/>
    </source>
</evidence>
<organism evidence="1 2">
    <name type="scientific">Phytophthora cactorum</name>
    <dbReference type="NCBI Taxonomy" id="29920"/>
    <lineage>
        <taxon>Eukaryota</taxon>
        <taxon>Sar</taxon>
        <taxon>Stramenopiles</taxon>
        <taxon>Oomycota</taxon>
        <taxon>Peronosporomycetes</taxon>
        <taxon>Peronosporales</taxon>
        <taxon>Peronosporaceae</taxon>
        <taxon>Phytophthora</taxon>
    </lineage>
</organism>
<gene>
    <name evidence="1" type="ORF">PC118_g23111</name>
</gene>
<accession>A0A8T1EQG1</accession>
<name>A0A8T1EQG1_9STRA</name>
<dbReference type="EMBL" id="RCML01002039">
    <property type="protein sequence ID" value="KAG2959262.1"/>
    <property type="molecule type" value="Genomic_DNA"/>
</dbReference>
<sequence length="208" mass="22426">MLHTRSLGGEDVVILKTRSRTFDHFLAVEALCWRMRLLLRKEDRTGARSGGVVTRQSRRVEGLKPEEHKALDTVVREDWVVRKATQEDGAAEGDGEVSSDQEPPLVERLAQDANAIPGVGESAGVNPGMETSRVKEECAREGDTQASVRDAGLVESPDVVDLASGSPPSEKVELPNDLVVKIKQAPTRVRADACNHDADANPGVSLSA</sequence>
<evidence type="ECO:0000313" key="1">
    <source>
        <dbReference type="EMBL" id="KAG2959262.1"/>
    </source>
</evidence>
<reference evidence="1" key="1">
    <citation type="submission" date="2018-10" db="EMBL/GenBank/DDBJ databases">
        <title>Effector identification in a new, highly contiguous assembly of the strawberry crown rot pathogen Phytophthora cactorum.</title>
        <authorList>
            <person name="Armitage A.D."/>
            <person name="Nellist C.F."/>
            <person name="Bates H."/>
            <person name="Vickerstaff R.J."/>
            <person name="Harrison R.J."/>
        </authorList>
    </citation>
    <scope>NUCLEOTIDE SEQUENCE</scope>
    <source>
        <strain evidence="1">P415</strain>
    </source>
</reference>
<dbReference type="VEuPathDB" id="FungiDB:PC110_g12319"/>
<proteinExistence type="predicted"/>
<dbReference type="AlphaFoldDB" id="A0A8T1EQG1"/>
<dbReference type="Proteomes" id="UP000697107">
    <property type="component" value="Unassembled WGS sequence"/>
</dbReference>
<comment type="caution">
    <text evidence="1">The sequence shown here is derived from an EMBL/GenBank/DDBJ whole genome shotgun (WGS) entry which is preliminary data.</text>
</comment>